<dbReference type="EMBL" id="CAMPGE010029076">
    <property type="protein sequence ID" value="CAI2386553.1"/>
    <property type="molecule type" value="Genomic_DNA"/>
</dbReference>
<dbReference type="InterPro" id="IPR033133">
    <property type="entry name" value="PUM-HD"/>
</dbReference>
<dbReference type="InterPro" id="IPR016024">
    <property type="entry name" value="ARM-type_fold"/>
</dbReference>
<proteinExistence type="predicted"/>
<dbReference type="PROSITE" id="PS50303">
    <property type="entry name" value="PUM_HD"/>
    <property type="match status" value="1"/>
</dbReference>
<feature type="repeat" description="Pumilio" evidence="2">
    <location>
        <begin position="331"/>
        <end position="367"/>
    </location>
</feature>
<dbReference type="PANTHER" id="PTHR12537">
    <property type="entry name" value="RNA BINDING PROTEIN PUMILIO-RELATED"/>
    <property type="match status" value="1"/>
</dbReference>
<dbReference type="Gene3D" id="1.25.10.10">
    <property type="entry name" value="Leucine-rich Repeat Variant"/>
    <property type="match status" value="1"/>
</dbReference>
<protein>
    <recommendedName>
        <fullName evidence="4">PUM-HD domain-containing protein</fullName>
    </recommendedName>
</protein>
<feature type="repeat" description="Pumilio" evidence="2">
    <location>
        <begin position="368"/>
        <end position="403"/>
    </location>
</feature>
<dbReference type="GO" id="GO:0010608">
    <property type="term" value="P:post-transcriptional regulation of gene expression"/>
    <property type="evidence" value="ECO:0007669"/>
    <property type="project" value="TreeGrafter"/>
</dbReference>
<dbReference type="AlphaFoldDB" id="A0AAD1Y8M6"/>
<reference evidence="5" key="1">
    <citation type="submission" date="2023-07" db="EMBL/GenBank/DDBJ databases">
        <authorList>
            <consortium name="AG Swart"/>
            <person name="Singh M."/>
            <person name="Singh A."/>
            <person name="Seah K."/>
            <person name="Emmerich C."/>
        </authorList>
    </citation>
    <scope>NUCLEOTIDE SEQUENCE</scope>
    <source>
        <strain evidence="5">DP1</strain>
    </source>
</reference>
<feature type="region of interest" description="Disordered" evidence="3">
    <location>
        <begin position="269"/>
        <end position="304"/>
    </location>
</feature>
<dbReference type="PANTHER" id="PTHR12537:SF13">
    <property type="entry name" value="PUMILIO HOMOLOGY DOMAIN FAMILY MEMBER 4"/>
    <property type="match status" value="1"/>
</dbReference>
<feature type="compositionally biased region" description="Basic residues" evidence="3">
    <location>
        <begin position="113"/>
        <end position="122"/>
    </location>
</feature>
<evidence type="ECO:0000259" key="4">
    <source>
        <dbReference type="PROSITE" id="PS50303"/>
    </source>
</evidence>
<sequence length="768" mass="86362">MENKKENQPEGEFNTPLSKDSDLDEDKFKNIWSIIEDDDIEVTQLDQEDTKGESSNIHAAPAGVIEHKFDIGRLSSASEEQKSKTCSPQGSSPEQKQSQNSLKLNIMSNNFKPTKKVSKKSKLGNLKKPQSQKEPKLSNGRDFGLPQQQMYGGSHIVDNPHYIPNQRLMPDTWEDGSHSYNNIDRSTASSVGSANYSNEMAGYHPHYNQYPQPGYQMYPGNYYPQGYGMHGNQQMMHQPGHGHYQDYMQNSHGGHMYHPNPTSLHTISSGGSMASDTMSQGDSTLLKPGARKGKGFRKARSANEKSLPIDPNARELILKCDKEPVLANKLKILNGQISLLIYNQSGSRFLQNLLKKANNDVIEFFLKEIESDLYKLMMDKYGNYCCQELLQSCSGTQRLHILQQIQPNFLLICKDKKGTHAIQKLVDLATLDEEEKFFEGALKGEVAKLSIDQQGTHIIQKIILSFEEENRLFIFNEIIEGFMQVSKTSHGLCVIKKLISNTSAENRPTFIDFCRSKVTELMLDPYGNYALQEVMDKWPEQHFLPLISKGQDGLTCSVNKIAQLSIQKFSSNVVEKCIKMGNSEERNLIILNIAKISKLVSLMHSSFGNYVVQTALELSEGESLEALSESIYKNIPEISDKKIRTKWAKLLSDRLQTSQELASTYDLNEYLVEGIQALQPPKDREDPTMPSYPGYGHAQGKFQGHQTSPFKKPSPQPSPASQPKSEESPGMNKGPSSYKTNRVEGKNHFQVFGAFTLKPQFNDSDDSD</sequence>
<feature type="region of interest" description="Disordered" evidence="3">
    <location>
        <begin position="39"/>
        <end position="147"/>
    </location>
</feature>
<dbReference type="InterPro" id="IPR011989">
    <property type="entry name" value="ARM-like"/>
</dbReference>
<feature type="domain" description="PUM-HD" evidence="4">
    <location>
        <begin position="304"/>
        <end position="659"/>
    </location>
</feature>
<evidence type="ECO:0000256" key="2">
    <source>
        <dbReference type="PROSITE-ProRule" id="PRU00317"/>
    </source>
</evidence>
<accession>A0AAD1Y8M6</accession>
<keyword evidence="6" id="KW-1185">Reference proteome</keyword>
<dbReference type="Pfam" id="PF00806">
    <property type="entry name" value="PUF"/>
    <property type="match status" value="4"/>
</dbReference>
<evidence type="ECO:0000256" key="1">
    <source>
        <dbReference type="ARBA" id="ARBA00022737"/>
    </source>
</evidence>
<evidence type="ECO:0000313" key="6">
    <source>
        <dbReference type="Proteomes" id="UP001295684"/>
    </source>
</evidence>
<keyword evidence="1" id="KW-0677">Repeat</keyword>
<dbReference type="SUPFAM" id="SSF48371">
    <property type="entry name" value="ARM repeat"/>
    <property type="match status" value="1"/>
</dbReference>
<comment type="caution">
    <text evidence="5">The sequence shown here is derived from an EMBL/GenBank/DDBJ whole genome shotgun (WGS) entry which is preliminary data.</text>
</comment>
<feature type="region of interest" description="Disordered" evidence="3">
    <location>
        <begin position="1"/>
        <end position="24"/>
    </location>
</feature>
<evidence type="ECO:0000313" key="5">
    <source>
        <dbReference type="EMBL" id="CAI2386553.1"/>
    </source>
</evidence>
<dbReference type="Pfam" id="PF22493">
    <property type="entry name" value="PUF_NOP9"/>
    <property type="match status" value="1"/>
</dbReference>
<dbReference type="GO" id="GO:0003729">
    <property type="term" value="F:mRNA binding"/>
    <property type="evidence" value="ECO:0007669"/>
    <property type="project" value="TreeGrafter"/>
</dbReference>
<dbReference type="PROSITE" id="PS50302">
    <property type="entry name" value="PUM"/>
    <property type="match status" value="7"/>
</dbReference>
<name>A0AAD1Y8M6_EUPCR</name>
<gene>
    <name evidence="5" type="ORF">ECRASSUSDP1_LOCUS28175</name>
</gene>
<feature type="compositionally biased region" description="Polar residues" evidence="3">
    <location>
        <begin position="84"/>
        <end position="111"/>
    </location>
</feature>
<feature type="compositionally biased region" description="Polar residues" evidence="3">
    <location>
        <begin position="269"/>
        <end position="283"/>
    </location>
</feature>
<feature type="compositionally biased region" description="Basic residues" evidence="3">
    <location>
        <begin position="289"/>
        <end position="300"/>
    </location>
</feature>
<feature type="repeat" description="Pumilio" evidence="2">
    <location>
        <begin position="404"/>
        <end position="439"/>
    </location>
</feature>
<dbReference type="SMART" id="SM00025">
    <property type="entry name" value="Pumilio"/>
    <property type="match status" value="8"/>
</dbReference>
<feature type="repeat" description="Pumilio" evidence="2">
    <location>
        <begin position="512"/>
        <end position="548"/>
    </location>
</feature>
<feature type="repeat" description="Pumilio" evidence="2">
    <location>
        <begin position="592"/>
        <end position="629"/>
    </location>
</feature>
<evidence type="ECO:0000256" key="3">
    <source>
        <dbReference type="SAM" id="MobiDB-lite"/>
    </source>
</evidence>
<feature type="repeat" description="Pumilio" evidence="2">
    <location>
        <begin position="441"/>
        <end position="480"/>
    </location>
</feature>
<feature type="region of interest" description="Disordered" evidence="3">
    <location>
        <begin position="677"/>
        <end position="745"/>
    </location>
</feature>
<dbReference type="Proteomes" id="UP001295684">
    <property type="component" value="Unassembled WGS sequence"/>
</dbReference>
<dbReference type="GO" id="GO:0005737">
    <property type="term" value="C:cytoplasm"/>
    <property type="evidence" value="ECO:0007669"/>
    <property type="project" value="TreeGrafter"/>
</dbReference>
<dbReference type="InterPro" id="IPR001313">
    <property type="entry name" value="Pumilio_RNA-bd_rpt"/>
</dbReference>
<organism evidence="5 6">
    <name type="scientific">Euplotes crassus</name>
    <dbReference type="NCBI Taxonomy" id="5936"/>
    <lineage>
        <taxon>Eukaryota</taxon>
        <taxon>Sar</taxon>
        <taxon>Alveolata</taxon>
        <taxon>Ciliophora</taxon>
        <taxon>Intramacronucleata</taxon>
        <taxon>Spirotrichea</taxon>
        <taxon>Hypotrichia</taxon>
        <taxon>Euplotida</taxon>
        <taxon>Euplotidae</taxon>
        <taxon>Moneuplotes</taxon>
    </lineage>
</organism>
<feature type="repeat" description="Pumilio" evidence="2">
    <location>
        <begin position="553"/>
        <end position="591"/>
    </location>
</feature>